<dbReference type="SUPFAM" id="SSF51126">
    <property type="entry name" value="Pectin lyase-like"/>
    <property type="match status" value="1"/>
</dbReference>
<dbReference type="Pfam" id="PF03797">
    <property type="entry name" value="Autotransporter"/>
    <property type="match status" value="1"/>
</dbReference>
<gene>
    <name evidence="5" type="ORF">Ppb6_00625</name>
</gene>
<dbReference type="SUPFAM" id="SSF103515">
    <property type="entry name" value="Autotransporter"/>
    <property type="match status" value="1"/>
</dbReference>
<dbReference type="InterPro" id="IPR036709">
    <property type="entry name" value="Autotransporte_beta_dom_sf"/>
</dbReference>
<protein>
    <submittedName>
        <fullName evidence="5">Putative autotransporter</fullName>
    </submittedName>
</protein>
<dbReference type="PATRIC" id="fig|286156.4.peg.719"/>
<dbReference type="Pfam" id="PF03212">
    <property type="entry name" value="Pertactin"/>
    <property type="match status" value="1"/>
</dbReference>
<dbReference type="InterPro" id="IPR003991">
    <property type="entry name" value="Pertactin_virulence_factor"/>
</dbReference>
<evidence type="ECO:0000256" key="3">
    <source>
        <dbReference type="SAM" id="SignalP"/>
    </source>
</evidence>
<name>A0A1C0U8V9_9GAMM</name>
<feature type="chain" id="PRO_5008646769" evidence="3">
    <location>
        <begin position="29"/>
        <end position="659"/>
    </location>
</feature>
<dbReference type="PROSITE" id="PS51208">
    <property type="entry name" value="AUTOTRANSPORTER"/>
    <property type="match status" value="1"/>
</dbReference>
<sequence length="659" mass="71699" precursor="true">MKVNNYKKSAISIGIASFLIGLSNTAWSWDRLDNEQIKPNTTYNDADLTLDNQTKTQGIKITGDTIFRIQGDSQATDTVVEDNSHIQMGQFGYNNTLGNPVIQNTTVNGRGRIDMDAGSVSLGQLFIGKDAELFIDNNDIYFTDVSVNSPVPAGNVYIENLTLAGVADIVPAWMGDGEDGDAPLPEKPGPVLVTRIDNLTMQLGSKLNMAAYASGVQFNRLELKNLSGEGDFYLTTSLADGLSDKIYVSERASGKFGLQVNDSGREVVNPKNVQLVYINSGDAHFNLLNNGGIVEAGVWQYKLHNKTENGHTEWYLVGGKRGELAPQETNTPSDTNTDTPLGNNSGPLTPSVVPHPVLSNSARAVINMATAPWYILETETSTLRQRMGDLRRNDGSIGVWARYLSDNSRLNDKRYSAFHSNLNGMQLGADKKTEFSNGTLLLGAFTSYSKSNIKSDNTSNGNILSYSGGVYTTWFDNSGFYMDTLLKVNRLSNEVRTNMNSGNSVKGNYSQNTITASTEAGYSIELMDAFKLTPYGKVAYSRTGKADYSLDNGMEANVHGANSLRGEVGTLLESEFSIAEHSVRPYVKTAVSREFIKNNEIEINNVSFDSNYSGNVGKYGLGVTADVGGNASVYTEVNYQKGNKVETPIYATAGFRVSF</sequence>
<dbReference type="InterPro" id="IPR011050">
    <property type="entry name" value="Pectin_lyase_fold/virulence"/>
</dbReference>
<comment type="caution">
    <text evidence="5">The sequence shown here is derived from an EMBL/GenBank/DDBJ whole genome shotgun (WGS) entry which is preliminary data.</text>
</comment>
<organism evidence="5 6">
    <name type="scientific">Photorhabdus australis subsp. thailandensis</name>
    <dbReference type="NCBI Taxonomy" id="2805096"/>
    <lineage>
        <taxon>Bacteria</taxon>
        <taxon>Pseudomonadati</taxon>
        <taxon>Pseudomonadota</taxon>
        <taxon>Gammaproteobacteria</taxon>
        <taxon>Enterobacterales</taxon>
        <taxon>Morganellaceae</taxon>
        <taxon>Photorhabdus</taxon>
    </lineage>
</organism>
<proteinExistence type="predicted"/>
<dbReference type="SMART" id="SM00869">
    <property type="entry name" value="Autotransporter"/>
    <property type="match status" value="1"/>
</dbReference>
<dbReference type="InterPro" id="IPR005546">
    <property type="entry name" value="Autotransporte_beta"/>
</dbReference>
<dbReference type="EMBL" id="LOMY01000018">
    <property type="protein sequence ID" value="OCQ54313.1"/>
    <property type="molecule type" value="Genomic_DNA"/>
</dbReference>
<dbReference type="NCBIfam" id="TIGR01414">
    <property type="entry name" value="autotrans_barl"/>
    <property type="match status" value="1"/>
</dbReference>
<reference evidence="5 6" key="1">
    <citation type="submission" date="2015-12" db="EMBL/GenBank/DDBJ databases">
        <title>Genome comparisons provide insights into the role of secondary metabolites in the pathogenic phase of the Photorhabdus life cycle.</title>
        <authorList>
            <person name="Tobias N.J."/>
            <person name="Mishra B."/>
            <person name="Gupta D.K."/>
            <person name="Thines M."/>
            <person name="Stinear T.P."/>
            <person name="Bode H.B."/>
        </authorList>
    </citation>
    <scope>NUCLEOTIDE SEQUENCE [LARGE SCALE GENOMIC DNA]</scope>
    <source>
        <strain evidence="5 6">PB68.1</strain>
    </source>
</reference>
<evidence type="ECO:0000313" key="6">
    <source>
        <dbReference type="Proteomes" id="UP000093476"/>
    </source>
</evidence>
<dbReference type="InterPro" id="IPR004899">
    <property type="entry name" value="Pertactin_central"/>
</dbReference>
<evidence type="ECO:0000256" key="2">
    <source>
        <dbReference type="SAM" id="MobiDB-lite"/>
    </source>
</evidence>
<dbReference type="PRINTS" id="PR01484">
    <property type="entry name" value="PRTACTNFAMLY"/>
</dbReference>
<feature type="signal peptide" evidence="3">
    <location>
        <begin position="1"/>
        <end position="28"/>
    </location>
</feature>
<dbReference type="PANTHER" id="PTHR35037:SF7">
    <property type="entry name" value="AUTOTRANSPORTER"/>
    <property type="match status" value="1"/>
</dbReference>
<dbReference type="Gene3D" id="2.40.128.130">
    <property type="entry name" value="Autotransporter beta-domain"/>
    <property type="match status" value="1"/>
</dbReference>
<dbReference type="InterPro" id="IPR051551">
    <property type="entry name" value="Autotransporter_adhesion"/>
</dbReference>
<dbReference type="Gene3D" id="2.160.20.20">
    <property type="match status" value="1"/>
</dbReference>
<dbReference type="InterPro" id="IPR012332">
    <property type="entry name" value="Autotransporter_pectin_lyase_C"/>
</dbReference>
<keyword evidence="1 3" id="KW-0732">Signal</keyword>
<evidence type="ECO:0000256" key="1">
    <source>
        <dbReference type="ARBA" id="ARBA00022729"/>
    </source>
</evidence>
<dbReference type="STRING" id="286156.Ppb6_00625"/>
<dbReference type="Proteomes" id="UP000093476">
    <property type="component" value="Unassembled WGS sequence"/>
</dbReference>
<feature type="region of interest" description="Disordered" evidence="2">
    <location>
        <begin position="323"/>
        <end position="345"/>
    </location>
</feature>
<evidence type="ECO:0000259" key="4">
    <source>
        <dbReference type="PROSITE" id="PS51208"/>
    </source>
</evidence>
<keyword evidence="6" id="KW-1185">Reference proteome</keyword>
<dbReference type="GO" id="GO:0019867">
    <property type="term" value="C:outer membrane"/>
    <property type="evidence" value="ECO:0007669"/>
    <property type="project" value="InterPro"/>
</dbReference>
<accession>A0A1C0U8V9</accession>
<feature type="domain" description="Autotransporter" evidence="4">
    <location>
        <begin position="392"/>
        <end position="659"/>
    </location>
</feature>
<dbReference type="AlphaFoldDB" id="A0A1C0U8V9"/>
<dbReference type="InterPro" id="IPR006315">
    <property type="entry name" value="OM_autotransptr_brl_dom"/>
</dbReference>
<evidence type="ECO:0000313" key="5">
    <source>
        <dbReference type="EMBL" id="OCQ54313.1"/>
    </source>
</evidence>
<dbReference type="PANTHER" id="PTHR35037">
    <property type="entry name" value="C-TERMINAL REGION OF AIDA-LIKE PROTEIN"/>
    <property type="match status" value="1"/>
</dbReference>
<feature type="compositionally biased region" description="Low complexity" evidence="2">
    <location>
        <begin position="329"/>
        <end position="340"/>
    </location>
</feature>
<dbReference type="RefSeq" id="WP_110889123.1">
    <property type="nucleotide sequence ID" value="NZ_CAWMQZ010000018.1"/>
</dbReference>